<dbReference type="GO" id="GO:0005975">
    <property type="term" value="P:carbohydrate metabolic process"/>
    <property type="evidence" value="ECO:0007669"/>
    <property type="project" value="InterPro"/>
</dbReference>
<reference evidence="2 3" key="1">
    <citation type="journal article" date="2016" name="Sci. Rep.">
        <title>Metabolic traits of an uncultured archaeal lineage -MSBL1- from brine pools of the Red Sea.</title>
        <authorList>
            <person name="Mwirichia R."/>
            <person name="Alam I."/>
            <person name="Rashid M."/>
            <person name="Vinu M."/>
            <person name="Ba-Alawi W."/>
            <person name="Anthony Kamau A."/>
            <person name="Kamanda Ngugi D."/>
            <person name="Goker M."/>
            <person name="Klenk H.P."/>
            <person name="Bajic V."/>
            <person name="Stingl U."/>
        </authorList>
    </citation>
    <scope>NUCLEOTIDE SEQUENCE [LARGE SCALE GENOMIC DNA]</scope>
    <source>
        <strain evidence="2">SCGC-AAA259E19</strain>
    </source>
</reference>
<organism evidence="2 3">
    <name type="scientific">candidate division MSBL1 archaeon SCGC-AAA259E19</name>
    <dbReference type="NCBI Taxonomy" id="1698264"/>
    <lineage>
        <taxon>Archaea</taxon>
        <taxon>Methanobacteriati</taxon>
        <taxon>Methanobacteriota</taxon>
        <taxon>candidate division MSBL1</taxon>
    </lineage>
</organism>
<gene>
    <name evidence="2" type="ORF">AKJ65_07100</name>
</gene>
<dbReference type="Gene3D" id="2.60.40.1760">
    <property type="entry name" value="glycosyl hydrolase (family 31)"/>
    <property type="match status" value="1"/>
</dbReference>
<feature type="domain" description="Glycoside hydrolase family 31 N-terminal" evidence="1">
    <location>
        <begin position="22"/>
        <end position="145"/>
    </location>
</feature>
<dbReference type="SUPFAM" id="SSF74650">
    <property type="entry name" value="Galactose mutarotase-like"/>
    <property type="match status" value="1"/>
</dbReference>
<comment type="caution">
    <text evidence="2">The sequence shown here is derived from an EMBL/GenBank/DDBJ whole genome shotgun (WGS) entry which is preliminary data.</text>
</comment>
<protein>
    <recommendedName>
        <fullName evidence="1">Glycoside hydrolase family 31 N-terminal domain-containing protein</fullName>
    </recommendedName>
</protein>
<dbReference type="Pfam" id="PF13802">
    <property type="entry name" value="Gal_mutarotas_2"/>
    <property type="match status" value="1"/>
</dbReference>
<name>A0A133UF13_9EURY</name>
<proteinExistence type="predicted"/>
<dbReference type="AlphaFoldDB" id="A0A133UF13"/>
<dbReference type="InterPro" id="IPR011013">
    <property type="entry name" value="Gal_mutarotase_sf_dom"/>
</dbReference>
<evidence type="ECO:0000313" key="3">
    <source>
        <dbReference type="Proteomes" id="UP000070284"/>
    </source>
</evidence>
<accession>A0A133UF13</accession>
<dbReference type="GO" id="GO:0030246">
    <property type="term" value="F:carbohydrate binding"/>
    <property type="evidence" value="ECO:0007669"/>
    <property type="project" value="InterPro"/>
</dbReference>
<dbReference type="GO" id="GO:0003824">
    <property type="term" value="F:catalytic activity"/>
    <property type="evidence" value="ECO:0007669"/>
    <property type="project" value="InterPro"/>
</dbReference>
<dbReference type="InterPro" id="IPR025887">
    <property type="entry name" value="Glyco_hydro_31_N_dom"/>
</dbReference>
<dbReference type="Proteomes" id="UP000070284">
    <property type="component" value="Unassembled WGS sequence"/>
</dbReference>
<evidence type="ECO:0000313" key="2">
    <source>
        <dbReference type="EMBL" id="KXA92759.1"/>
    </source>
</evidence>
<dbReference type="EMBL" id="LHXO01000139">
    <property type="protein sequence ID" value="KXA92759.1"/>
    <property type="molecule type" value="Genomic_DNA"/>
</dbReference>
<sequence>MKIIAMKEQDDGIVLETNKGNLKLQVINESIIRTVYSYQDSFSDPERWMILPQSMDETDWSIEEEENYYQLTTSELKLEIDKNTSAFTWRDSDGKLLVEEPQEGGKKLEKIEEDLPKKKEDRELYSTRLELEFSDDEAIYGLGQHEEGTLNYIRVIYY</sequence>
<keyword evidence="3" id="KW-1185">Reference proteome</keyword>
<evidence type="ECO:0000259" key="1">
    <source>
        <dbReference type="Pfam" id="PF13802"/>
    </source>
</evidence>